<dbReference type="Gene3D" id="3.40.50.300">
    <property type="entry name" value="P-loop containing nucleotide triphosphate hydrolases"/>
    <property type="match status" value="1"/>
</dbReference>
<dbReference type="RefSeq" id="WP_093119267.1">
    <property type="nucleotide sequence ID" value="NZ_FODS01000017.1"/>
</dbReference>
<sequence length="206" mass="23365">MQIFIKQNLAMLAVPKTGSTAFEMALRREADIIFAKRRKHMTAGQFHHKCAPFLAEMYDARPERMAVMRDPVEQIRSWYRYRAAPRLKGQVNSAAGQSFDDFVRDVISDAPPPPAQIGSQHRFLTLSDGTLPLHHLFAYERQAKLRAFLEERFGKPLDIRRKNVSPPIDAPLSPEVAARLKAARPGEFALYDRLMEAGGHLRQSAV</sequence>
<dbReference type="EMBL" id="FODS01000017">
    <property type="protein sequence ID" value="SEO94990.1"/>
    <property type="molecule type" value="Genomic_DNA"/>
</dbReference>
<keyword evidence="2" id="KW-1185">Reference proteome</keyword>
<accession>A0A1H8TVD9</accession>
<reference evidence="1 2" key="1">
    <citation type="submission" date="2016-10" db="EMBL/GenBank/DDBJ databases">
        <authorList>
            <person name="de Groot N.N."/>
        </authorList>
    </citation>
    <scope>NUCLEOTIDE SEQUENCE [LARGE SCALE GENOMIC DNA]</scope>
    <source>
        <strain evidence="1 2">DSM 27842</strain>
    </source>
</reference>
<protein>
    <recommendedName>
        <fullName evidence="3">Sulfotransferase family protein</fullName>
    </recommendedName>
</protein>
<proteinExistence type="predicted"/>
<evidence type="ECO:0008006" key="3">
    <source>
        <dbReference type="Google" id="ProtNLM"/>
    </source>
</evidence>
<dbReference type="OrthoDB" id="7687351at2"/>
<dbReference type="AlphaFoldDB" id="A0A1H8TVD9"/>
<gene>
    <name evidence="1" type="ORF">SAMN04490248_11715</name>
</gene>
<name>A0A1H8TVD9_9RHOB</name>
<evidence type="ECO:0000313" key="2">
    <source>
        <dbReference type="Proteomes" id="UP000198893"/>
    </source>
</evidence>
<dbReference type="InterPro" id="IPR027417">
    <property type="entry name" value="P-loop_NTPase"/>
</dbReference>
<organism evidence="1 2">
    <name type="scientific">Salinihabitans flavidus</name>
    <dbReference type="NCBI Taxonomy" id="569882"/>
    <lineage>
        <taxon>Bacteria</taxon>
        <taxon>Pseudomonadati</taxon>
        <taxon>Pseudomonadota</taxon>
        <taxon>Alphaproteobacteria</taxon>
        <taxon>Rhodobacterales</taxon>
        <taxon>Roseobacteraceae</taxon>
        <taxon>Salinihabitans</taxon>
    </lineage>
</organism>
<dbReference type="STRING" id="569882.SAMN04490248_11715"/>
<evidence type="ECO:0000313" key="1">
    <source>
        <dbReference type="EMBL" id="SEO94990.1"/>
    </source>
</evidence>
<dbReference type="Proteomes" id="UP000198893">
    <property type="component" value="Unassembled WGS sequence"/>
</dbReference>
<dbReference type="SUPFAM" id="SSF52540">
    <property type="entry name" value="P-loop containing nucleoside triphosphate hydrolases"/>
    <property type="match status" value="1"/>
</dbReference>